<evidence type="ECO:0000256" key="3">
    <source>
        <dbReference type="ARBA" id="ARBA00022729"/>
    </source>
</evidence>
<dbReference type="Gene3D" id="2.160.20.10">
    <property type="entry name" value="Single-stranded right-handed beta-helix, Pectin lyase-like"/>
    <property type="match status" value="1"/>
</dbReference>
<evidence type="ECO:0000313" key="5">
    <source>
        <dbReference type="EMBL" id="SMD04444.1"/>
    </source>
</evidence>
<dbReference type="Pfam" id="PF07581">
    <property type="entry name" value="Glug"/>
    <property type="match status" value="5"/>
</dbReference>
<keyword evidence="6" id="KW-1185">Reference proteome</keyword>
<gene>
    <name evidence="5" type="ORF">SAMN04488500_12053</name>
</gene>
<comment type="subcellular location">
    <subcellularLocation>
        <location evidence="1">Secreted</location>
    </subcellularLocation>
</comment>
<feature type="domain" description="Filamentous haemagglutinin FhaB/tRNA nuclease CdiA-like TPS" evidence="4">
    <location>
        <begin position="44"/>
        <end position="156"/>
    </location>
</feature>
<protein>
    <submittedName>
        <fullName evidence="5">Filamentous hemagglutinin family N-terminal domain-containing protein</fullName>
    </submittedName>
</protein>
<dbReference type="Proteomes" id="UP000192738">
    <property type="component" value="Unassembled WGS sequence"/>
</dbReference>
<accession>A0A1W2E3U2</accession>
<feature type="non-terminal residue" evidence="5">
    <location>
        <position position="1020"/>
    </location>
</feature>
<dbReference type="Pfam" id="PF18657">
    <property type="entry name" value="YDG"/>
    <property type="match status" value="1"/>
</dbReference>
<sequence length="1020" mass="102104">MRRKWLRTWQRNEPRETSLSPGMRKAILLTVLAAGIFLFPVTGANASPSGGQIVSGSGQISQQGGNSTITQTTDKLGINWQNFNIAKGETVRFIQPSANSVALNRVLGSDASAIYGTLSANGKVFLINPNGILFAPGSQVNVGGIVASTMNMTDSDFQAGRYKLSGNGKGSVINQGTITATDGGYVALLGTQAKNEGIITANQGTVVLAGGKAATLDFTGDGLLNLAIDQKALAASAANSGLIQVNGGQVVMTAGTANTLAGTVVNNSGVIKAQSAVNKNGVIILDGGPNGTVTNSGILDVNGRNAGQTGGTIKVLGEKVELTGQAKLDASGEAGGGTILVGGNYQGKGTEQNAITTKVAAGVSLNADAITSGNGGKVVVWADDTTTFAGKITARGGSVSGDGGMVETSGKNTLSVSGAVNAGAVNGKGGSWLLDPTDYTIDTAAASSLKIALDGGTSVTVTSSSPGATTGNGDIHVNSALSWTGGGSLTLNASRNINVNAAITDGGAGNLLFTPGSAGNLLVGKNGSVRLIGGGNLFISGNQYTLINDLAGWNGMGLSGYYALNTDIDGVTAVKGTSSNPFLGVLEGLGHKVTININSGSGYVGLFGRTETGALLRNVGVSGSISGTANRVGGLIGSNYGGNIINCYSTVGLNMTNATDIGGLVGRNAGLGINTGEIINSYSTGTVASANSTNAGGLVGANSTGGSIKNSYSTIAMNNVPSCYYVGGLVGHNTGTVDNSYSTGDVTGDIYVGGLVGYSSNAIRYSFSTGKVTGNPADSGGIAGEYASGPDLISNCFWNTTVNAGLNGVGEGTTSGAIGKTADEMKMAATFASWDQSVWKFYDGSTIPLLKSFLQSVTVTANSTSMIYNGTIYNGSAGVTYSSPVTLSGTLAFTGADKNVGTYTITPTGLYTDQQGYDIQFKSGTLTVTKAPLTVTASGLNKVYNGLTDASVTYGGWISGDTLTASGAASFIDKNVGTAKTVNVSGIVLSGADAGNYNLQNTTASTTANITPADLTVTAI</sequence>
<dbReference type="InterPro" id="IPR050909">
    <property type="entry name" value="Bact_Autotransporter_VF"/>
</dbReference>
<dbReference type="SUPFAM" id="SSF51126">
    <property type="entry name" value="Pectin lyase-like"/>
    <property type="match status" value="1"/>
</dbReference>
<dbReference type="Gene3D" id="2.160.20.110">
    <property type="match status" value="2"/>
</dbReference>
<evidence type="ECO:0000259" key="4">
    <source>
        <dbReference type="SMART" id="SM00912"/>
    </source>
</evidence>
<dbReference type="InterPro" id="IPR041248">
    <property type="entry name" value="YDG"/>
</dbReference>
<dbReference type="PANTHER" id="PTHR12338:SF8">
    <property type="entry name" value="HEME_HEMOPEXIN-BINDING PROTEIN"/>
    <property type="match status" value="1"/>
</dbReference>
<evidence type="ECO:0000256" key="2">
    <source>
        <dbReference type="ARBA" id="ARBA00022525"/>
    </source>
</evidence>
<evidence type="ECO:0000313" key="6">
    <source>
        <dbReference type="Proteomes" id="UP000192738"/>
    </source>
</evidence>
<keyword evidence="2" id="KW-0964">Secreted</keyword>
<keyword evidence="3" id="KW-0732">Signal</keyword>
<dbReference type="PANTHER" id="PTHR12338">
    <property type="entry name" value="AUTOTRANSPORTER"/>
    <property type="match status" value="1"/>
</dbReference>
<organism evidence="5 6">
    <name type="scientific">Sporomusa malonica</name>
    <dbReference type="NCBI Taxonomy" id="112901"/>
    <lineage>
        <taxon>Bacteria</taxon>
        <taxon>Bacillati</taxon>
        <taxon>Bacillota</taxon>
        <taxon>Negativicutes</taxon>
        <taxon>Selenomonadales</taxon>
        <taxon>Sporomusaceae</taxon>
        <taxon>Sporomusa</taxon>
    </lineage>
</organism>
<name>A0A1W2E3U2_9FIRM</name>
<dbReference type="STRING" id="112901.SAMN04488500_12053"/>
<evidence type="ECO:0000256" key="1">
    <source>
        <dbReference type="ARBA" id="ARBA00004613"/>
    </source>
</evidence>
<dbReference type="InterPro" id="IPR012334">
    <property type="entry name" value="Pectin_lyas_fold"/>
</dbReference>
<dbReference type="GO" id="GO:0005576">
    <property type="term" value="C:extracellular region"/>
    <property type="evidence" value="ECO:0007669"/>
    <property type="project" value="UniProtKB-SubCell"/>
</dbReference>
<dbReference type="SMART" id="SM00912">
    <property type="entry name" value="Haemagg_act"/>
    <property type="match status" value="1"/>
</dbReference>
<dbReference type="EMBL" id="FWXI01000020">
    <property type="protein sequence ID" value="SMD04444.1"/>
    <property type="molecule type" value="Genomic_DNA"/>
</dbReference>
<dbReference type="Pfam" id="PF05860">
    <property type="entry name" value="TPS"/>
    <property type="match status" value="1"/>
</dbReference>
<reference evidence="5 6" key="1">
    <citation type="submission" date="2017-04" db="EMBL/GenBank/DDBJ databases">
        <authorList>
            <person name="Afonso C.L."/>
            <person name="Miller P.J."/>
            <person name="Scott M.A."/>
            <person name="Spackman E."/>
            <person name="Goraichik I."/>
            <person name="Dimitrov K.M."/>
            <person name="Suarez D.L."/>
            <person name="Swayne D.E."/>
        </authorList>
    </citation>
    <scope>NUCLEOTIDE SEQUENCE [LARGE SCALE GENOMIC DNA]</scope>
    <source>
        <strain evidence="5 6">DSM 5090</strain>
    </source>
</reference>
<dbReference type="InterPro" id="IPR008638">
    <property type="entry name" value="FhaB/CdiA-like_TPS"/>
</dbReference>
<proteinExistence type="predicted"/>
<dbReference type="NCBIfam" id="TIGR01901">
    <property type="entry name" value="adhes_NPXG"/>
    <property type="match status" value="1"/>
</dbReference>
<dbReference type="InterPro" id="IPR011050">
    <property type="entry name" value="Pectin_lyase_fold/virulence"/>
</dbReference>
<dbReference type="InterPro" id="IPR011493">
    <property type="entry name" value="GLUG"/>
</dbReference>
<dbReference type="AlphaFoldDB" id="A0A1W2E3U2"/>